<name>A0A1B9P3A4_ALILO</name>
<comment type="caution">
    <text evidence="2">The sequence shown here is derived from an EMBL/GenBank/DDBJ whole genome shotgun (WGS) entry which is preliminary data.</text>
</comment>
<accession>A0A1B9P3A4</accession>
<dbReference type="GO" id="GO:0005886">
    <property type="term" value="C:plasma membrane"/>
    <property type="evidence" value="ECO:0007669"/>
    <property type="project" value="TreeGrafter"/>
</dbReference>
<sequence>MSLSLFTQLQRIWDYHLLNQPIKKSDAIFVLCSYDLRVAEHAAQLYLDGFAPLVIFSGAQGRATEGLFTLSEAETFANVAKDMGVPSSAILLETKATNTGENIFFTQDLLKEKNITLNSLLLVQKPYMERRLLATFLKNWNDIEFCISSPNIRFVDYPTDEVTFDHVASIILGELHRLKIYPTLGYQEQQTIPDDVWKAFENLTKLGFDEYLLTE</sequence>
<dbReference type="Pfam" id="PF02698">
    <property type="entry name" value="DUF218"/>
    <property type="match status" value="1"/>
</dbReference>
<evidence type="ECO:0000259" key="1">
    <source>
        <dbReference type="Pfam" id="PF02698"/>
    </source>
</evidence>
<evidence type="ECO:0000313" key="2">
    <source>
        <dbReference type="EMBL" id="OCH22956.1"/>
    </source>
</evidence>
<dbReference type="OrthoDB" id="2216870at2"/>
<dbReference type="PANTHER" id="PTHR30336">
    <property type="entry name" value="INNER MEMBRANE PROTEIN, PROBABLE PERMEASE"/>
    <property type="match status" value="1"/>
</dbReference>
<dbReference type="CDD" id="cd06259">
    <property type="entry name" value="YdcF-like"/>
    <property type="match status" value="1"/>
</dbReference>
<dbReference type="RefSeq" id="WP_017021372.1">
    <property type="nucleotide sequence ID" value="NZ_CAWMPN010000004.1"/>
</dbReference>
<dbReference type="Proteomes" id="UP000093523">
    <property type="component" value="Unassembled WGS sequence"/>
</dbReference>
<dbReference type="InterPro" id="IPR051599">
    <property type="entry name" value="Cell_Envelope_Assoc"/>
</dbReference>
<dbReference type="Gene3D" id="3.40.50.620">
    <property type="entry name" value="HUPs"/>
    <property type="match status" value="1"/>
</dbReference>
<organism evidence="2 3">
    <name type="scientific">Aliivibrio logei</name>
    <name type="common">Vibrio logei</name>
    <dbReference type="NCBI Taxonomy" id="688"/>
    <lineage>
        <taxon>Bacteria</taxon>
        <taxon>Pseudomonadati</taxon>
        <taxon>Pseudomonadota</taxon>
        <taxon>Gammaproteobacteria</taxon>
        <taxon>Vibrionales</taxon>
        <taxon>Vibrionaceae</taxon>
        <taxon>Aliivibrio</taxon>
    </lineage>
</organism>
<dbReference type="STRING" id="688.A6E04_03355"/>
<protein>
    <recommendedName>
        <fullName evidence="1">DUF218 domain-containing protein</fullName>
    </recommendedName>
</protein>
<proteinExistence type="predicted"/>
<gene>
    <name evidence="2" type="ORF">A6E04_03355</name>
</gene>
<dbReference type="InterPro" id="IPR014729">
    <property type="entry name" value="Rossmann-like_a/b/a_fold"/>
</dbReference>
<feature type="domain" description="DUF218" evidence="1">
    <location>
        <begin position="26"/>
        <end position="144"/>
    </location>
</feature>
<dbReference type="PANTHER" id="PTHR30336:SF20">
    <property type="entry name" value="DUF218 DOMAIN-CONTAINING PROTEIN"/>
    <property type="match status" value="1"/>
</dbReference>
<dbReference type="InterPro" id="IPR003848">
    <property type="entry name" value="DUF218"/>
</dbReference>
<dbReference type="AlphaFoldDB" id="A0A1B9P3A4"/>
<reference evidence="2 3" key="1">
    <citation type="submission" date="2016-06" db="EMBL/GenBank/DDBJ databases">
        <authorList>
            <person name="Kjaerup R.B."/>
            <person name="Dalgaard T.S."/>
            <person name="Juul-Madsen H.R."/>
        </authorList>
    </citation>
    <scope>NUCLEOTIDE SEQUENCE [LARGE SCALE GENOMIC DNA]</scope>
    <source>
        <strain evidence="2 3">1S159</strain>
    </source>
</reference>
<dbReference type="EMBL" id="MAJU01000004">
    <property type="protein sequence ID" value="OCH22956.1"/>
    <property type="molecule type" value="Genomic_DNA"/>
</dbReference>
<evidence type="ECO:0000313" key="3">
    <source>
        <dbReference type="Proteomes" id="UP000093523"/>
    </source>
</evidence>